<dbReference type="Proteomes" id="UP000243904">
    <property type="component" value="Chromosome I"/>
</dbReference>
<name>A0A1H1MJZ5_9BRAD</name>
<evidence type="ECO:0000313" key="1">
    <source>
        <dbReference type="EMBL" id="SDR86940.1"/>
    </source>
</evidence>
<proteinExistence type="predicted"/>
<dbReference type="AlphaFoldDB" id="A0A1H1MJZ5"/>
<sequence>MAGSMTTGIADAKPTLALSADGRFNSAKGHLQMILKSKFPGTIALAAVLAFLAALTSSPARADRCDDLAVQLKNQIDGLSVGKTAANVIYLSHPQAKEISLGCAGRSFSNQLFARANSRKPTPAFIEVVASGAAIIFTLPKDDMLKGATRCIKRMGLIHGDDVATRYRRLDMHCSRTRTDASISISRSTDQ</sequence>
<dbReference type="EMBL" id="LT629750">
    <property type="protein sequence ID" value="SDR86940.1"/>
    <property type="molecule type" value="Genomic_DNA"/>
</dbReference>
<organism evidence="1 2">
    <name type="scientific">Bradyrhizobium canariense</name>
    <dbReference type="NCBI Taxonomy" id="255045"/>
    <lineage>
        <taxon>Bacteria</taxon>
        <taxon>Pseudomonadati</taxon>
        <taxon>Pseudomonadota</taxon>
        <taxon>Alphaproteobacteria</taxon>
        <taxon>Hyphomicrobiales</taxon>
        <taxon>Nitrobacteraceae</taxon>
        <taxon>Bradyrhizobium</taxon>
    </lineage>
</organism>
<protein>
    <submittedName>
        <fullName evidence="1">Uncharacterized protein</fullName>
    </submittedName>
</protein>
<gene>
    <name evidence="1" type="ORF">SAMN05444158_0248</name>
</gene>
<evidence type="ECO:0000313" key="2">
    <source>
        <dbReference type="Proteomes" id="UP000243904"/>
    </source>
</evidence>
<keyword evidence="2" id="KW-1185">Reference proteome</keyword>
<accession>A0A1H1MJZ5</accession>
<reference evidence="2" key="1">
    <citation type="submission" date="2016-10" db="EMBL/GenBank/DDBJ databases">
        <authorList>
            <person name="Varghese N."/>
            <person name="Submissions S."/>
        </authorList>
    </citation>
    <scope>NUCLEOTIDE SEQUENCE [LARGE SCALE GENOMIC DNA]</scope>
    <source>
        <strain evidence="2">GAS369</strain>
    </source>
</reference>